<name>A0AAV1YSY0_9ARAC</name>
<evidence type="ECO:0000313" key="2">
    <source>
        <dbReference type="Proteomes" id="UP001497382"/>
    </source>
</evidence>
<organism evidence="1 2">
    <name type="scientific">Larinioides sclopetarius</name>
    <dbReference type="NCBI Taxonomy" id="280406"/>
    <lineage>
        <taxon>Eukaryota</taxon>
        <taxon>Metazoa</taxon>
        <taxon>Ecdysozoa</taxon>
        <taxon>Arthropoda</taxon>
        <taxon>Chelicerata</taxon>
        <taxon>Arachnida</taxon>
        <taxon>Araneae</taxon>
        <taxon>Araneomorphae</taxon>
        <taxon>Entelegynae</taxon>
        <taxon>Araneoidea</taxon>
        <taxon>Araneidae</taxon>
        <taxon>Larinioides</taxon>
    </lineage>
</organism>
<proteinExistence type="predicted"/>
<accession>A0AAV1YSY0</accession>
<protein>
    <submittedName>
        <fullName evidence="1">Uncharacterized protein</fullName>
    </submittedName>
</protein>
<gene>
    <name evidence="1" type="ORF">LARSCL_LOCUS725</name>
</gene>
<keyword evidence="2" id="KW-1185">Reference proteome</keyword>
<evidence type="ECO:0000313" key="1">
    <source>
        <dbReference type="EMBL" id="CAL1262004.1"/>
    </source>
</evidence>
<reference evidence="1 2" key="1">
    <citation type="submission" date="2024-04" db="EMBL/GenBank/DDBJ databases">
        <authorList>
            <person name="Rising A."/>
            <person name="Reimegard J."/>
            <person name="Sonavane S."/>
            <person name="Akerstrom W."/>
            <person name="Nylinder S."/>
            <person name="Hedman E."/>
            <person name="Kallberg Y."/>
        </authorList>
    </citation>
    <scope>NUCLEOTIDE SEQUENCE [LARGE SCALE GENOMIC DNA]</scope>
</reference>
<dbReference type="AlphaFoldDB" id="A0AAV1YSY0"/>
<dbReference type="EMBL" id="CAXIEN010000004">
    <property type="protein sequence ID" value="CAL1262004.1"/>
    <property type="molecule type" value="Genomic_DNA"/>
</dbReference>
<dbReference type="Proteomes" id="UP001497382">
    <property type="component" value="Unassembled WGS sequence"/>
</dbReference>
<comment type="caution">
    <text evidence="1">The sequence shown here is derived from an EMBL/GenBank/DDBJ whole genome shotgun (WGS) entry which is preliminary data.</text>
</comment>
<sequence>MIEIKKIFLKSFLPLCSSFFLFPKDLSNLTSTIYLETKPLSIWLLLVFCSLFWERAGWSKPAADGSSGKSIRILDNDGFYIIPNLVKFPTLIVPNLTMLTSVQLHWAFSSKDDSCGLLVFLSRVSNIEVRIFHSATNKHERHLLVKVAVSIGRIACYVPSPKRWASEFVYHAEPRYYSFVLLLHGPEIEKLYLGATVEHINSSKPSITFRSRCHLKQFSLKHPLKYPLLGISKTSLVNTKLNVSSTNHTSVSSSHFFTRVSVSIDRRCTRTRHNTPPLVGGAVNIFFAYNINPCNGLPLSKKAEENEEFALSRKLKTPLSESGCEVIKIKENKCLPERFRKIQSSL</sequence>